<dbReference type="Pfam" id="PF04592">
    <property type="entry name" value="SelP_N"/>
    <property type="match status" value="1"/>
</dbReference>
<proteinExistence type="predicted"/>
<dbReference type="AlphaFoldDB" id="A0A7R9C203"/>
<reference evidence="8" key="1">
    <citation type="submission" date="2020-11" db="EMBL/GenBank/DDBJ databases">
        <authorList>
            <person name="Tran Van P."/>
        </authorList>
    </citation>
    <scope>NUCLEOTIDE SEQUENCE</scope>
</reference>
<dbReference type="EMBL" id="OA890570">
    <property type="protein sequence ID" value="CAD7284514.1"/>
    <property type="molecule type" value="Genomic_DNA"/>
</dbReference>
<feature type="signal peptide" evidence="6">
    <location>
        <begin position="1"/>
        <end position="29"/>
    </location>
</feature>
<evidence type="ECO:0000256" key="4">
    <source>
        <dbReference type="ARBA" id="ARBA00022933"/>
    </source>
</evidence>
<evidence type="ECO:0000256" key="5">
    <source>
        <dbReference type="ARBA" id="ARBA00023180"/>
    </source>
</evidence>
<keyword evidence="4" id="KW-0712">Selenocysteine</keyword>
<dbReference type="OrthoDB" id="6134775at2759"/>
<keyword evidence="3 6" id="KW-0732">Signal</keyword>
<dbReference type="Proteomes" id="UP000678499">
    <property type="component" value="Unassembled WGS sequence"/>
</dbReference>
<dbReference type="GO" id="GO:0001887">
    <property type="term" value="P:selenium compound metabolic process"/>
    <property type="evidence" value="ECO:0007669"/>
    <property type="project" value="TreeGrafter"/>
</dbReference>
<dbReference type="GO" id="GO:0005576">
    <property type="term" value="C:extracellular region"/>
    <property type="evidence" value="ECO:0007669"/>
    <property type="project" value="UniProtKB-SubCell"/>
</dbReference>
<keyword evidence="2" id="KW-0964">Secreted</keyword>
<keyword evidence="9" id="KW-1185">Reference proteome</keyword>
<feature type="chain" id="PRO_5036210473" description="Selenoprotein P N-terminal domain-containing protein" evidence="6">
    <location>
        <begin position="30"/>
        <end position="591"/>
    </location>
</feature>
<dbReference type="InterPro" id="IPR007671">
    <property type="entry name" value="Selenoprotein-P_N"/>
</dbReference>
<evidence type="ECO:0000256" key="6">
    <source>
        <dbReference type="SAM" id="SignalP"/>
    </source>
</evidence>
<evidence type="ECO:0000256" key="2">
    <source>
        <dbReference type="ARBA" id="ARBA00022525"/>
    </source>
</evidence>
<accession>A0A7R9C203</accession>
<evidence type="ECO:0000256" key="3">
    <source>
        <dbReference type="ARBA" id="ARBA00022729"/>
    </source>
</evidence>
<protein>
    <recommendedName>
        <fullName evidence="7">Selenoprotein P N-terminal domain-containing protein</fullName>
    </recommendedName>
</protein>
<dbReference type="PANTHER" id="PTHR10105:SF2">
    <property type="entry name" value="AGAP003297-PA"/>
    <property type="match status" value="1"/>
</dbReference>
<comment type="subcellular location">
    <subcellularLocation>
        <location evidence="1">Secreted</location>
    </subcellularLocation>
</comment>
<keyword evidence="5" id="KW-0325">Glycoprotein</keyword>
<name>A0A7R9C203_9CRUS</name>
<dbReference type="GO" id="GO:0008430">
    <property type="term" value="F:selenium binding"/>
    <property type="evidence" value="ECO:0007669"/>
    <property type="project" value="InterPro"/>
</dbReference>
<dbReference type="InterPro" id="IPR037941">
    <property type="entry name" value="SeP"/>
</dbReference>
<gene>
    <name evidence="8" type="ORF">NMOB1V02_LOCUS12119</name>
</gene>
<feature type="domain" description="Selenoprotein P N-terminal" evidence="7">
    <location>
        <begin position="37"/>
        <end position="210"/>
    </location>
</feature>
<dbReference type="PANTHER" id="PTHR10105">
    <property type="entry name" value="SELENOPROTEIN P"/>
    <property type="match status" value="1"/>
</dbReference>
<evidence type="ECO:0000313" key="9">
    <source>
        <dbReference type="Proteomes" id="UP000678499"/>
    </source>
</evidence>
<evidence type="ECO:0000256" key="1">
    <source>
        <dbReference type="ARBA" id="ARBA00004613"/>
    </source>
</evidence>
<evidence type="ECO:0000313" key="8">
    <source>
        <dbReference type="EMBL" id="CAD7284514.1"/>
    </source>
</evidence>
<organism evidence="8">
    <name type="scientific">Notodromas monacha</name>
    <dbReference type="NCBI Taxonomy" id="399045"/>
    <lineage>
        <taxon>Eukaryota</taxon>
        <taxon>Metazoa</taxon>
        <taxon>Ecdysozoa</taxon>
        <taxon>Arthropoda</taxon>
        <taxon>Crustacea</taxon>
        <taxon>Oligostraca</taxon>
        <taxon>Ostracoda</taxon>
        <taxon>Podocopa</taxon>
        <taxon>Podocopida</taxon>
        <taxon>Cypridocopina</taxon>
        <taxon>Cypridoidea</taxon>
        <taxon>Cyprididae</taxon>
        <taxon>Notodromas</taxon>
    </lineage>
</organism>
<dbReference type="EMBL" id="CAJPEX010008533">
    <property type="protein sequence ID" value="CAG0924666.1"/>
    <property type="molecule type" value="Genomic_DNA"/>
</dbReference>
<sequence>MLVKPRTAAVVGVIGVALAILGAGAGADAQDPDADPQSHTCLPTKKWSIKGEDVVANSRGNVTLVALLSASCGFCIRQAFFISLLKDRMEQEGHYFNAAIVNEASMLSMLYSLKLQEATSLKIPVYQETHQDPVWEILGGSRDDILLYDRCGRLAFHIPMPFSDILSPFQFVQKSLKQVLEDKDLCGPCQDEALDTEETQEAQQEPQQEQIEVPAEIVQEIEEIQQLKDDLPTDEDEPKKVQCTVVFDETTSTSVTNCEDPAVVLQLPSDLDGVKEVLPPPMDALEETEIDIKLQRLDDVDGEDFALPATDLEPLNRAEHAPRSDISDVPVVEVRENPPVPEVDLTTEPIPALPEQGLDEELKPNNAFQPHRPPYTAGLDDDLLKLFLTSQPWLIGEDHQNPWSTLLAPMQPWIPVVVTPAPPRRVYHKARKYRNRSKYNNNRPHHQVMSREKLYRQYMGEEENMMDVEEQEPETIRRIPTHAKKNYYWKKKKINNCSALQLHLHCCRKFLKHSKQPQSESCSGFGADDLSRSACEALRAPLTTCCPHLVSGSDASICLLPEAKACSLAKRVLGAPRRIIESCCPSSDTHL</sequence>
<evidence type="ECO:0000259" key="7">
    <source>
        <dbReference type="Pfam" id="PF04592"/>
    </source>
</evidence>